<gene>
    <name evidence="1" type="ORF">CRP01_13635</name>
</gene>
<reference evidence="1 2" key="1">
    <citation type="submission" date="2017-10" db="EMBL/GenBank/DDBJ databases">
        <title>The draft genome sequence of Lewinella nigricans NBRC 102662.</title>
        <authorList>
            <person name="Wang K."/>
        </authorList>
    </citation>
    <scope>NUCLEOTIDE SEQUENCE [LARGE SCALE GENOMIC DNA]</scope>
    <source>
        <strain evidence="1 2">NBRC 102662</strain>
    </source>
</reference>
<organism evidence="1 2">
    <name type="scientific">Flavilitoribacter nigricans (strain ATCC 23147 / DSM 23189 / NBRC 102662 / NCIMB 1420 / SS-2)</name>
    <name type="common">Lewinella nigricans</name>
    <dbReference type="NCBI Taxonomy" id="1122177"/>
    <lineage>
        <taxon>Bacteria</taxon>
        <taxon>Pseudomonadati</taxon>
        <taxon>Bacteroidota</taxon>
        <taxon>Saprospiria</taxon>
        <taxon>Saprospirales</taxon>
        <taxon>Lewinellaceae</taxon>
        <taxon>Flavilitoribacter</taxon>
    </lineage>
</organism>
<dbReference type="Proteomes" id="UP000223913">
    <property type="component" value="Unassembled WGS sequence"/>
</dbReference>
<protein>
    <submittedName>
        <fullName evidence="1">Uncharacterized protein</fullName>
    </submittedName>
</protein>
<dbReference type="AlphaFoldDB" id="A0A2D0NCA5"/>
<evidence type="ECO:0000313" key="2">
    <source>
        <dbReference type="Proteomes" id="UP000223913"/>
    </source>
</evidence>
<sequence>MNWALINSLLDALDTAANANAFWLELGTPQSTFDLEKLLLQHLRTGNFHFELVKQDVRREWNNYVEVIFPQNADLPVLLPKPGNTWNGTETISSQALAADEVEALLMDLLTGQKKYFTKSTAGTTLDWESASILVEEVLEMLQLTDPDWRAYRIATNFLNEVDDYYDSAYIKLGYFEGRGRDLALAFLLDDSLYILLTNGYG</sequence>
<dbReference type="EMBL" id="PDUD01000019">
    <property type="protein sequence ID" value="PHN06006.1"/>
    <property type="molecule type" value="Genomic_DNA"/>
</dbReference>
<dbReference type="RefSeq" id="WP_099150599.1">
    <property type="nucleotide sequence ID" value="NZ_PDUD01000019.1"/>
</dbReference>
<comment type="caution">
    <text evidence="1">The sequence shown here is derived from an EMBL/GenBank/DDBJ whole genome shotgun (WGS) entry which is preliminary data.</text>
</comment>
<proteinExistence type="predicted"/>
<name>A0A2D0NCA5_FLAN2</name>
<dbReference type="OrthoDB" id="1493922at2"/>
<accession>A0A2D0NCA5</accession>
<evidence type="ECO:0000313" key="1">
    <source>
        <dbReference type="EMBL" id="PHN06006.1"/>
    </source>
</evidence>
<keyword evidence="2" id="KW-1185">Reference proteome</keyword>